<feature type="non-terminal residue" evidence="6">
    <location>
        <position position="1"/>
    </location>
</feature>
<organism evidence="6 7">
    <name type="scientific">Clunio marinus</name>
    <dbReference type="NCBI Taxonomy" id="568069"/>
    <lineage>
        <taxon>Eukaryota</taxon>
        <taxon>Metazoa</taxon>
        <taxon>Ecdysozoa</taxon>
        <taxon>Arthropoda</taxon>
        <taxon>Hexapoda</taxon>
        <taxon>Insecta</taxon>
        <taxon>Pterygota</taxon>
        <taxon>Neoptera</taxon>
        <taxon>Endopterygota</taxon>
        <taxon>Diptera</taxon>
        <taxon>Nematocera</taxon>
        <taxon>Chironomoidea</taxon>
        <taxon>Chironomidae</taxon>
        <taxon>Clunio</taxon>
    </lineage>
</organism>
<dbReference type="PRINTS" id="PR00821">
    <property type="entry name" value="TAGLIPASE"/>
</dbReference>
<dbReference type="FunFam" id="3.40.50.1820:FF:000076">
    <property type="entry name" value="phospholipase A1"/>
    <property type="match status" value="1"/>
</dbReference>
<dbReference type="InterPro" id="IPR000734">
    <property type="entry name" value="TAG_lipase"/>
</dbReference>
<dbReference type="CDD" id="cd00707">
    <property type="entry name" value="Pancreat_lipase_like"/>
    <property type="match status" value="1"/>
</dbReference>
<sequence length="570" mass="64824">IFVFSASGQESNEPQTNRDAIYIGPCTWILDRKCPDKDVRFWLFTSSNPDERQAIHVDDCWEKSNLSTSFYNPNFPVKIIIHGYNSDMQLTPLIDMKDEYLQRGKYNLFFTDWSVLGPAPCYPAAVHNTKHVGKCIAQLISRIRETGNDDIHLIGFSLGAQITNYVSKQLELTFRLPRITGLDPAMPLFVSADVDNKLDASDAEFVDVFHTNALVQGKIEQCGHVDFYLNGGIYQPGCHNIINNNIFQCSHHRAPDYFAESIRSVDGFWGWRCQNYIYYLLGMCTPTSEDQTIAGEDCRSSSSGMFFIKTNSESPFALGRVTNLVRSINTQTISFNTIRDVDPLMKEIDAFGKLAGNFNNLPYSSNHDSVVNFFRNQGSDEVTHEYVNRLRYQATYCADVLDIYKHDPEYGKTWMFFPNGEGKPQVIELIETNPNAKFSLAHENPDSKITLWLYNKKYKTNPKLLKVTGPESRNNFTIDKSYDSKKKTKFIIHGWQNNLNSPVIQLIKDAYLKESEDFNIVAVDWGKMAQDNNYLSSAASTKNVGKNVAAVIDEMVIKHKAHLTDFHIIG</sequence>
<dbReference type="InterPro" id="IPR013818">
    <property type="entry name" value="Lipase"/>
</dbReference>
<evidence type="ECO:0000256" key="2">
    <source>
        <dbReference type="ARBA" id="ARBA00010701"/>
    </source>
</evidence>
<dbReference type="Proteomes" id="UP000183832">
    <property type="component" value="Unassembled WGS sequence"/>
</dbReference>
<dbReference type="SUPFAM" id="SSF53474">
    <property type="entry name" value="alpha/beta-Hydrolases"/>
    <property type="match status" value="2"/>
</dbReference>
<dbReference type="AlphaFoldDB" id="A0A1J1ICM9"/>
<dbReference type="GO" id="GO:0016042">
    <property type="term" value="P:lipid catabolic process"/>
    <property type="evidence" value="ECO:0007669"/>
    <property type="project" value="TreeGrafter"/>
</dbReference>
<keyword evidence="7" id="KW-1185">Reference proteome</keyword>
<evidence type="ECO:0000313" key="6">
    <source>
        <dbReference type="EMBL" id="CRK97955.1"/>
    </source>
</evidence>
<gene>
    <name evidence="6" type="ORF">CLUMA_CG011327</name>
</gene>
<dbReference type="PANTHER" id="PTHR11610:SF151">
    <property type="entry name" value="PHOSPHOLIPASE A1 MEMBER A-LIKE PROTEIN"/>
    <property type="match status" value="1"/>
</dbReference>
<evidence type="ECO:0000256" key="1">
    <source>
        <dbReference type="ARBA" id="ARBA00004613"/>
    </source>
</evidence>
<keyword evidence="3" id="KW-0964">Secreted</keyword>
<dbReference type="Pfam" id="PF00151">
    <property type="entry name" value="Lipase"/>
    <property type="match status" value="2"/>
</dbReference>
<feature type="domain" description="Lipase" evidence="5">
    <location>
        <begin position="442"/>
        <end position="570"/>
    </location>
</feature>
<dbReference type="GO" id="GO:0005615">
    <property type="term" value="C:extracellular space"/>
    <property type="evidence" value="ECO:0007669"/>
    <property type="project" value="TreeGrafter"/>
</dbReference>
<dbReference type="STRING" id="568069.A0A1J1ICM9"/>
<reference evidence="6 7" key="1">
    <citation type="submission" date="2015-04" db="EMBL/GenBank/DDBJ databases">
        <authorList>
            <person name="Syromyatnikov M.Y."/>
            <person name="Popov V.N."/>
        </authorList>
    </citation>
    <scope>NUCLEOTIDE SEQUENCE [LARGE SCALE GENOMIC DNA]</scope>
</reference>
<protein>
    <submittedName>
        <fullName evidence="6">CLUMA_CG011327, isoform A</fullName>
    </submittedName>
</protein>
<feature type="non-terminal residue" evidence="6">
    <location>
        <position position="570"/>
    </location>
</feature>
<dbReference type="PANTHER" id="PTHR11610">
    <property type="entry name" value="LIPASE"/>
    <property type="match status" value="1"/>
</dbReference>
<accession>A0A1J1ICM9</accession>
<feature type="domain" description="Lipase" evidence="5">
    <location>
        <begin position="31"/>
        <end position="316"/>
    </location>
</feature>
<comment type="subcellular location">
    <subcellularLocation>
        <location evidence="1">Secreted</location>
    </subcellularLocation>
</comment>
<dbReference type="EMBL" id="CVRI01000047">
    <property type="protein sequence ID" value="CRK97955.1"/>
    <property type="molecule type" value="Genomic_DNA"/>
</dbReference>
<name>A0A1J1ICM9_9DIPT</name>
<evidence type="ECO:0000256" key="3">
    <source>
        <dbReference type="ARBA" id="ARBA00022525"/>
    </source>
</evidence>
<dbReference type="GO" id="GO:0016298">
    <property type="term" value="F:lipase activity"/>
    <property type="evidence" value="ECO:0007669"/>
    <property type="project" value="InterPro"/>
</dbReference>
<evidence type="ECO:0000259" key="5">
    <source>
        <dbReference type="Pfam" id="PF00151"/>
    </source>
</evidence>
<dbReference type="Gene3D" id="3.40.50.1820">
    <property type="entry name" value="alpha/beta hydrolase"/>
    <property type="match status" value="2"/>
</dbReference>
<dbReference type="InterPro" id="IPR033906">
    <property type="entry name" value="Lipase_N"/>
</dbReference>
<dbReference type="InterPro" id="IPR029058">
    <property type="entry name" value="AB_hydrolase_fold"/>
</dbReference>
<dbReference type="OrthoDB" id="199913at2759"/>
<proteinExistence type="inferred from homology"/>
<evidence type="ECO:0000256" key="4">
    <source>
        <dbReference type="RuleBase" id="RU004262"/>
    </source>
</evidence>
<dbReference type="GO" id="GO:0017171">
    <property type="term" value="F:serine hydrolase activity"/>
    <property type="evidence" value="ECO:0007669"/>
    <property type="project" value="TreeGrafter"/>
</dbReference>
<evidence type="ECO:0000313" key="7">
    <source>
        <dbReference type="Proteomes" id="UP000183832"/>
    </source>
</evidence>
<comment type="similarity">
    <text evidence="2 4">Belongs to the AB hydrolase superfamily. Lipase family.</text>
</comment>